<dbReference type="GO" id="GO:0005634">
    <property type="term" value="C:nucleus"/>
    <property type="evidence" value="ECO:0007669"/>
    <property type="project" value="UniProtKB-SubCell"/>
</dbReference>
<feature type="compositionally biased region" description="Low complexity" evidence="8">
    <location>
        <begin position="805"/>
        <end position="820"/>
    </location>
</feature>
<feature type="compositionally biased region" description="Polar residues" evidence="8">
    <location>
        <begin position="867"/>
        <end position="881"/>
    </location>
</feature>
<dbReference type="SMART" id="SM00338">
    <property type="entry name" value="BRLZ"/>
    <property type="match status" value="2"/>
</dbReference>
<keyword evidence="6" id="KW-0539">Nucleus</keyword>
<dbReference type="CDD" id="cd14695">
    <property type="entry name" value="bZIP_HLF"/>
    <property type="match status" value="1"/>
</dbReference>
<evidence type="ECO:0000256" key="6">
    <source>
        <dbReference type="ARBA" id="ARBA00023242"/>
    </source>
</evidence>
<feature type="region of interest" description="Disordered" evidence="8">
    <location>
        <begin position="326"/>
        <end position="387"/>
    </location>
</feature>
<dbReference type="AlphaFoldDB" id="A0AAD4RCW5"/>
<feature type="compositionally biased region" description="Polar residues" evidence="8">
    <location>
        <begin position="929"/>
        <end position="938"/>
    </location>
</feature>
<feature type="region of interest" description="Disordered" evidence="8">
    <location>
        <begin position="739"/>
        <end position="938"/>
    </location>
</feature>
<feature type="region of interest" description="Disordered" evidence="8">
    <location>
        <begin position="137"/>
        <end position="158"/>
    </location>
</feature>
<comment type="subcellular location">
    <subcellularLocation>
        <location evidence="1">Nucleus</location>
    </subcellularLocation>
</comment>
<evidence type="ECO:0000313" key="11">
    <source>
        <dbReference type="Proteomes" id="UP001201812"/>
    </source>
</evidence>
<evidence type="ECO:0000256" key="3">
    <source>
        <dbReference type="ARBA" id="ARBA00023015"/>
    </source>
</evidence>
<evidence type="ECO:0000256" key="2">
    <source>
        <dbReference type="ARBA" id="ARBA00007163"/>
    </source>
</evidence>
<feature type="compositionally biased region" description="Polar residues" evidence="8">
    <location>
        <begin position="359"/>
        <end position="387"/>
    </location>
</feature>
<feature type="coiled-coil region" evidence="7">
    <location>
        <begin position="258"/>
        <end position="285"/>
    </location>
</feature>
<dbReference type="InterPro" id="IPR004827">
    <property type="entry name" value="bZIP"/>
</dbReference>
<dbReference type="Proteomes" id="UP001201812">
    <property type="component" value="Unassembled WGS sequence"/>
</dbReference>
<dbReference type="Gene3D" id="1.20.5.170">
    <property type="match status" value="2"/>
</dbReference>
<name>A0AAD4RCW5_9BILA</name>
<feature type="region of interest" description="Disordered" evidence="8">
    <location>
        <begin position="83"/>
        <end position="106"/>
    </location>
</feature>
<dbReference type="PROSITE" id="PS50217">
    <property type="entry name" value="BZIP"/>
    <property type="match status" value="2"/>
</dbReference>
<evidence type="ECO:0000256" key="1">
    <source>
        <dbReference type="ARBA" id="ARBA00004123"/>
    </source>
</evidence>
<feature type="compositionally biased region" description="Polar residues" evidence="8">
    <location>
        <begin position="86"/>
        <end position="104"/>
    </location>
</feature>
<evidence type="ECO:0000256" key="5">
    <source>
        <dbReference type="ARBA" id="ARBA00023163"/>
    </source>
</evidence>
<dbReference type="EMBL" id="JAKKPZ010000001">
    <property type="protein sequence ID" value="KAI1728212.1"/>
    <property type="molecule type" value="Genomic_DNA"/>
</dbReference>
<reference evidence="10" key="1">
    <citation type="submission" date="2022-01" db="EMBL/GenBank/DDBJ databases">
        <title>Genome Sequence Resource for Two Populations of Ditylenchus destructor, the Migratory Endoparasitic Phytonematode.</title>
        <authorList>
            <person name="Zhang H."/>
            <person name="Lin R."/>
            <person name="Xie B."/>
        </authorList>
    </citation>
    <scope>NUCLEOTIDE SEQUENCE</scope>
    <source>
        <strain evidence="10">BazhouSP</strain>
    </source>
</reference>
<proteinExistence type="inferred from homology"/>
<dbReference type="GO" id="GO:0000977">
    <property type="term" value="F:RNA polymerase II transcription regulatory region sequence-specific DNA binding"/>
    <property type="evidence" value="ECO:0007669"/>
    <property type="project" value="TreeGrafter"/>
</dbReference>
<accession>A0AAD4RCW5</accession>
<feature type="region of interest" description="Disordered" evidence="8">
    <location>
        <begin position="208"/>
        <end position="258"/>
    </location>
</feature>
<comment type="similarity">
    <text evidence="2">Belongs to the bZIP family.</text>
</comment>
<protein>
    <submittedName>
        <fullName evidence="10">Basic region leucine zipper domain-containing protein</fullName>
    </submittedName>
</protein>
<dbReference type="PANTHER" id="PTHR13044">
    <property type="entry name" value="ACTIVATING TRANSCRIPTION FACTOR ATF 4/5"/>
    <property type="match status" value="1"/>
</dbReference>
<evidence type="ECO:0000259" key="9">
    <source>
        <dbReference type="PROSITE" id="PS50217"/>
    </source>
</evidence>
<feature type="compositionally biased region" description="Basic and acidic residues" evidence="8">
    <location>
        <begin position="748"/>
        <end position="765"/>
    </location>
</feature>
<feature type="coiled-coil region" evidence="7">
    <location>
        <begin position="978"/>
        <end position="1005"/>
    </location>
</feature>
<evidence type="ECO:0000256" key="8">
    <source>
        <dbReference type="SAM" id="MobiDB-lite"/>
    </source>
</evidence>
<dbReference type="SUPFAM" id="SSF57959">
    <property type="entry name" value="Leucine zipper domain"/>
    <property type="match status" value="2"/>
</dbReference>
<feature type="region of interest" description="Disordered" evidence="8">
    <location>
        <begin position="531"/>
        <end position="555"/>
    </location>
</feature>
<dbReference type="Pfam" id="PF07716">
    <property type="entry name" value="bZIP_2"/>
    <property type="match status" value="2"/>
</dbReference>
<gene>
    <name evidence="10" type="ORF">DdX_00375</name>
</gene>
<feature type="compositionally biased region" description="Basic and acidic residues" evidence="8">
    <location>
        <begin position="212"/>
        <end position="249"/>
    </location>
</feature>
<keyword evidence="11" id="KW-1185">Reference proteome</keyword>
<feature type="domain" description="BZIP" evidence="9">
    <location>
        <begin position="233"/>
        <end position="280"/>
    </location>
</feature>
<dbReference type="GO" id="GO:0001228">
    <property type="term" value="F:DNA-binding transcription activator activity, RNA polymerase II-specific"/>
    <property type="evidence" value="ECO:0007669"/>
    <property type="project" value="TreeGrafter"/>
</dbReference>
<evidence type="ECO:0000256" key="7">
    <source>
        <dbReference type="SAM" id="Coils"/>
    </source>
</evidence>
<keyword evidence="4" id="KW-0238">DNA-binding</keyword>
<feature type="compositionally biased region" description="Low complexity" evidence="8">
    <location>
        <begin position="908"/>
        <end position="919"/>
    </location>
</feature>
<comment type="caution">
    <text evidence="10">The sequence shown here is derived from an EMBL/GenBank/DDBJ whole genome shotgun (WGS) entry which is preliminary data.</text>
</comment>
<feature type="compositionally biased region" description="Basic and acidic residues" evidence="8">
    <location>
        <begin position="776"/>
        <end position="787"/>
    </location>
</feature>
<keyword evidence="5" id="KW-0804">Transcription</keyword>
<sequence>MVSLIVSMQTPNSQALAMVSLIVSMQTPNSQALAMVSLIVSMQTPNSQALAMVSLIVSMQTPNSQAFAMGAILSYRMDCAERPASARSTGPSRNNHPPFNSLGTLNKPVRPPLDETDISSPHGPVIRNNWPEQCRNFGDRIDISDNRGNSSPDAQNAPPLLHSCITMISPSRANQRFIFHDAASKQNGNYSYSGSSVTSSNYSDISLSPNCDETKTSSHGDSHAEGSTATERDDNNWERRKRNTDATRKSREKKRFSDMAMEQRLVELTKENNLLKNKLEIQQKANSQAESVIVAGPSVLMSSGLPFPTLDAAALNPLSLGSTAIATDEDSCNNTNFECAETKDSSTRNDTPPRRESNGDTNKPKTPNSSQENLNSDHSPMDLSNASPKYVPPFSVLMPRYLASDSFPLTPTTLEPSNEQEKACTSMGTPFSLSNLHAALQQHAALIAINNQHYRPPFGSLLSSLPPHTSSFLHHPLTAGMPLMHPGSSGVLSGSHPSAFQPFTAMSVSSSKSNGDSSNIERPAILRMNVSGGRGSALGENHGNQKSAPDSSSDKIVQQPLANAGIDRSSITSTLLAPQPMNSLRPSVLSHIPASKSPDPPSILLPNLAPLLSNPHYTHPQSQLQYISRPSIFSNGGPSNIQTTANGNQSRNYGHMPSLGSVLMMNQHATSDHLGQSSSKFVPNFLPPNGSGFNFATNSGHHVRSRSIAGSSMLQNSFPGVSEHNQQPHSLLGTLLSAARRSPSVPESRTEKQSGLVELKDEKHKQSNGNLSPFKSESDRRNKSETCKRRHSCHTGEEPSSLAINQQTSTSNTASASTSSYMNVSSGKSDSDEIHSLGSPNSTDSNRSRASSLTTACATNGDHHTSLGRTTGSSSATNSVNGDMPGIRRSSSPSNASVDDLGQHHFNASASTSSASPSSGGTMNIHGSGLTNEQCDVGQNTMRPDLERYMDRRRRNNEAAKRCRANRRAVFEYRSRRAQQLEIENGELRQEMLKLHNELEQLKAIIAANGRILQPAAS</sequence>
<keyword evidence="7" id="KW-0175">Coiled coil</keyword>
<feature type="compositionally biased region" description="Polar residues" evidence="8">
    <location>
        <begin position="838"/>
        <end position="858"/>
    </location>
</feature>
<evidence type="ECO:0000256" key="4">
    <source>
        <dbReference type="ARBA" id="ARBA00023125"/>
    </source>
</evidence>
<keyword evidence="3" id="KW-0805">Transcription regulation</keyword>
<feature type="compositionally biased region" description="Basic and acidic residues" evidence="8">
    <location>
        <begin position="340"/>
        <end position="358"/>
    </location>
</feature>
<dbReference type="InterPro" id="IPR046347">
    <property type="entry name" value="bZIP_sf"/>
</dbReference>
<organism evidence="10 11">
    <name type="scientific">Ditylenchus destructor</name>
    <dbReference type="NCBI Taxonomy" id="166010"/>
    <lineage>
        <taxon>Eukaryota</taxon>
        <taxon>Metazoa</taxon>
        <taxon>Ecdysozoa</taxon>
        <taxon>Nematoda</taxon>
        <taxon>Chromadorea</taxon>
        <taxon>Rhabditida</taxon>
        <taxon>Tylenchina</taxon>
        <taxon>Tylenchomorpha</taxon>
        <taxon>Sphaerularioidea</taxon>
        <taxon>Anguinidae</taxon>
        <taxon>Anguininae</taxon>
        <taxon>Ditylenchus</taxon>
    </lineage>
</organism>
<feature type="domain" description="BZIP" evidence="9">
    <location>
        <begin position="946"/>
        <end position="1009"/>
    </location>
</feature>
<feature type="compositionally biased region" description="Polar residues" evidence="8">
    <location>
        <begin position="542"/>
        <end position="555"/>
    </location>
</feature>
<dbReference type="PANTHER" id="PTHR13044:SF14">
    <property type="entry name" value="CRYPTOCEPHAL, ISOFORM A"/>
    <property type="match status" value="1"/>
</dbReference>
<evidence type="ECO:0000313" key="10">
    <source>
        <dbReference type="EMBL" id="KAI1728212.1"/>
    </source>
</evidence>